<name>K5W1K9_AGABU</name>
<dbReference type="OMA" id="IYMGAYL"/>
<dbReference type="PANTHER" id="PTHR12329:SF16">
    <property type="entry name" value="BAG FAMILY MOLECULAR CHAPERONE REGULATOR 1"/>
    <property type="match status" value="1"/>
</dbReference>
<sequence>MLLKWQKQRFTVPFPGPAAPLAALRHHAAELSHLPPAAFKLVHAGAVMKDDAAPLSAYKLTENSTVFLIGDDPTTPASASASEHQSVSRIQAELSSVRSQLTPHVHAFLAALRPPSDIPPTPQDHTRLGELLLQSLLRLDAIAPERDWPTARAERKAAVREVQELLDNLDSAWAAYSNP</sequence>
<reference evidence="5" key="1">
    <citation type="journal article" date="2012" name="Proc. Natl. Acad. Sci. U.S.A.">
        <title>Genome sequence of the button mushroom Agaricus bisporus reveals mechanisms governing adaptation to a humic-rich ecological niche.</title>
        <authorList>
            <person name="Morin E."/>
            <person name="Kohler A."/>
            <person name="Baker A.R."/>
            <person name="Foulongne-Oriol M."/>
            <person name="Lombard V."/>
            <person name="Nagy L.G."/>
            <person name="Ohm R.A."/>
            <person name="Patyshakuliyeva A."/>
            <person name="Brun A."/>
            <person name="Aerts A.L."/>
            <person name="Bailey A.M."/>
            <person name="Billette C."/>
            <person name="Coutinho P.M."/>
            <person name="Deakin G."/>
            <person name="Doddapaneni H."/>
            <person name="Floudas D."/>
            <person name="Grimwood J."/>
            <person name="Hilden K."/>
            <person name="Kuees U."/>
            <person name="LaButti K.M."/>
            <person name="Lapidus A."/>
            <person name="Lindquist E.A."/>
            <person name="Lucas S.M."/>
            <person name="Murat C."/>
            <person name="Riley R.W."/>
            <person name="Salamov A.A."/>
            <person name="Schmutz J."/>
            <person name="Subramanian V."/>
            <person name="Woesten H.A.B."/>
            <person name="Xu J."/>
            <person name="Eastwood D.C."/>
            <person name="Foster G.D."/>
            <person name="Sonnenberg A.S."/>
            <person name="Cullen D."/>
            <person name="de Vries R.P."/>
            <person name="Lundell T."/>
            <person name="Hibbett D.S."/>
            <person name="Henrissat B."/>
            <person name="Burton K.S."/>
            <person name="Kerrigan R.W."/>
            <person name="Challen M.P."/>
            <person name="Grigoriev I.V."/>
            <person name="Martin F."/>
        </authorList>
    </citation>
    <scope>NUCLEOTIDE SEQUENCE [LARGE SCALE GENOMIC DNA]</scope>
    <source>
        <strain evidence="5">JB137-S8 / ATCC MYA-4627 / FGSC 10392</strain>
    </source>
</reference>
<dbReference type="InterPro" id="IPR029071">
    <property type="entry name" value="Ubiquitin-like_domsf"/>
</dbReference>
<protein>
    <recommendedName>
        <fullName evidence="6">BAG domain-containing protein</fullName>
    </recommendedName>
</protein>
<dbReference type="FunCoup" id="K5W1K9">
    <property type="interactions" value="184"/>
</dbReference>
<dbReference type="SMART" id="SM00264">
    <property type="entry name" value="BAG"/>
    <property type="match status" value="1"/>
</dbReference>
<dbReference type="GO" id="GO:0005634">
    <property type="term" value="C:nucleus"/>
    <property type="evidence" value="ECO:0007669"/>
    <property type="project" value="TreeGrafter"/>
</dbReference>
<dbReference type="GO" id="GO:0016020">
    <property type="term" value="C:membrane"/>
    <property type="evidence" value="ECO:0007669"/>
    <property type="project" value="TreeGrafter"/>
</dbReference>
<dbReference type="KEGG" id="abp:AGABI1DRAFT112412"/>
<proteinExistence type="predicted"/>
<gene>
    <name evidence="4" type="ORF">AGABI1DRAFT_112412</name>
</gene>
<dbReference type="SUPFAM" id="SSF54236">
    <property type="entry name" value="Ubiquitin-like"/>
    <property type="match status" value="1"/>
</dbReference>
<dbReference type="AlphaFoldDB" id="K5W1K9"/>
<evidence type="ECO:0000259" key="2">
    <source>
        <dbReference type="PROSITE" id="PS50053"/>
    </source>
</evidence>
<dbReference type="PROSITE" id="PS50053">
    <property type="entry name" value="UBIQUITIN_2"/>
    <property type="match status" value="1"/>
</dbReference>
<organism evidence="4 5">
    <name type="scientific">Agaricus bisporus var. burnettii (strain JB137-S8 / ATCC MYA-4627 / FGSC 10392)</name>
    <name type="common">White button mushroom</name>
    <dbReference type="NCBI Taxonomy" id="597362"/>
    <lineage>
        <taxon>Eukaryota</taxon>
        <taxon>Fungi</taxon>
        <taxon>Dikarya</taxon>
        <taxon>Basidiomycota</taxon>
        <taxon>Agaricomycotina</taxon>
        <taxon>Agaricomycetes</taxon>
        <taxon>Agaricomycetidae</taxon>
        <taxon>Agaricales</taxon>
        <taxon>Agaricineae</taxon>
        <taxon>Agaricaceae</taxon>
        <taxon>Agaricus</taxon>
    </lineage>
</organism>
<dbReference type="STRING" id="597362.K5W1K9"/>
<dbReference type="InParanoid" id="K5W1K9"/>
<keyword evidence="1" id="KW-0143">Chaperone</keyword>
<dbReference type="InterPro" id="IPR003103">
    <property type="entry name" value="BAG_domain"/>
</dbReference>
<keyword evidence="5" id="KW-1185">Reference proteome</keyword>
<evidence type="ECO:0000313" key="4">
    <source>
        <dbReference type="EMBL" id="EKM80659.1"/>
    </source>
</evidence>
<dbReference type="GO" id="GO:0005829">
    <property type="term" value="C:cytosol"/>
    <property type="evidence" value="ECO:0007669"/>
    <property type="project" value="TreeGrafter"/>
</dbReference>
<evidence type="ECO:0000259" key="3">
    <source>
        <dbReference type="PROSITE" id="PS51035"/>
    </source>
</evidence>
<dbReference type="GO" id="GO:0051087">
    <property type="term" value="F:protein-folding chaperone binding"/>
    <property type="evidence" value="ECO:0007669"/>
    <property type="project" value="InterPro"/>
</dbReference>
<dbReference type="PROSITE" id="PS51035">
    <property type="entry name" value="BAG"/>
    <property type="match status" value="1"/>
</dbReference>
<dbReference type="Gene3D" id="1.20.58.120">
    <property type="entry name" value="BAG domain"/>
    <property type="match status" value="1"/>
</dbReference>
<feature type="domain" description="BAG" evidence="3">
    <location>
        <begin position="125"/>
        <end position="173"/>
    </location>
</feature>
<evidence type="ECO:0008006" key="6">
    <source>
        <dbReference type="Google" id="ProtNLM"/>
    </source>
</evidence>
<dbReference type="EMBL" id="JH971388">
    <property type="protein sequence ID" value="EKM80659.1"/>
    <property type="molecule type" value="Genomic_DNA"/>
</dbReference>
<dbReference type="RefSeq" id="XP_007328298.1">
    <property type="nucleotide sequence ID" value="XM_007328236.1"/>
</dbReference>
<dbReference type="OrthoDB" id="417450at2759"/>
<feature type="domain" description="Ubiquitin-like" evidence="2">
    <location>
        <begin position="21"/>
        <end position="69"/>
    </location>
</feature>
<dbReference type="InterPro" id="IPR036533">
    <property type="entry name" value="BAG_dom_sf"/>
</dbReference>
<dbReference type="GeneID" id="18823632"/>
<dbReference type="HOGENOM" id="CLU_082772_0_0_1"/>
<dbReference type="SUPFAM" id="SSF63491">
    <property type="entry name" value="BAG domain"/>
    <property type="match status" value="1"/>
</dbReference>
<dbReference type="Proteomes" id="UP000008493">
    <property type="component" value="Unassembled WGS sequence"/>
</dbReference>
<dbReference type="PANTHER" id="PTHR12329">
    <property type="entry name" value="BCL2-ASSOCIATED ATHANOGENE"/>
    <property type="match status" value="1"/>
</dbReference>
<dbReference type="GO" id="GO:0000774">
    <property type="term" value="F:adenyl-nucleotide exchange factor activity"/>
    <property type="evidence" value="ECO:0007669"/>
    <property type="project" value="TreeGrafter"/>
</dbReference>
<dbReference type="InterPro" id="IPR000626">
    <property type="entry name" value="Ubiquitin-like_dom"/>
</dbReference>
<dbReference type="InterPro" id="IPR039773">
    <property type="entry name" value="BAG_chaperone_regulator"/>
</dbReference>
<dbReference type="Pfam" id="PF02179">
    <property type="entry name" value="BAG"/>
    <property type="match status" value="1"/>
</dbReference>
<dbReference type="Gene3D" id="3.10.20.90">
    <property type="entry name" value="Phosphatidylinositol 3-kinase Catalytic Subunit, Chain A, domain 1"/>
    <property type="match status" value="1"/>
</dbReference>
<dbReference type="GO" id="GO:0050821">
    <property type="term" value="P:protein stabilization"/>
    <property type="evidence" value="ECO:0007669"/>
    <property type="project" value="TreeGrafter"/>
</dbReference>
<evidence type="ECO:0000313" key="5">
    <source>
        <dbReference type="Proteomes" id="UP000008493"/>
    </source>
</evidence>
<accession>K5W1K9</accession>
<evidence type="ECO:0000256" key="1">
    <source>
        <dbReference type="ARBA" id="ARBA00023186"/>
    </source>
</evidence>
<dbReference type="eggNOG" id="ENOG502SGZ8">
    <property type="taxonomic scope" value="Eukaryota"/>
</dbReference>